<keyword evidence="3" id="KW-1185">Reference proteome</keyword>
<comment type="caution">
    <text evidence="2">The sequence shown here is derived from an EMBL/GenBank/DDBJ whole genome shotgun (WGS) entry which is preliminary data.</text>
</comment>
<reference evidence="2 3" key="1">
    <citation type="submission" date="2019-03" db="EMBL/GenBank/DDBJ databases">
        <title>Sequencing the genomes of 1000 actinobacteria strains.</title>
        <authorList>
            <person name="Klenk H.-P."/>
        </authorList>
    </citation>
    <scope>NUCLEOTIDE SEQUENCE [LARGE SCALE GENOMIC DNA]</scope>
    <source>
        <strain evidence="2 3">DSM 44969</strain>
    </source>
</reference>
<sequence length="162" mass="17403">MSPFAIVAILALVGYAIYKQSQRHEVVGAHRFTLAIVYVVVGLALGGLDLPNRPAEQILLLVSLLLSVGVGLARGRLTRIWRGDDGRVYAQGTALTIGLFLGMVIVKFGLGTWAYFQGLSDQGGFGEVLLMIGLMVAFQAEIVWRRGRALGARENTTSVTTA</sequence>
<keyword evidence="1" id="KW-1133">Transmembrane helix</keyword>
<feature type="transmembrane region" description="Helical" evidence="1">
    <location>
        <begin position="128"/>
        <end position="144"/>
    </location>
</feature>
<accession>A0A4R1HNX8</accession>
<feature type="transmembrane region" description="Helical" evidence="1">
    <location>
        <begin position="32"/>
        <end position="51"/>
    </location>
</feature>
<dbReference type="RefSeq" id="WP_132431115.1">
    <property type="nucleotide sequence ID" value="NZ_SMFZ01000002.1"/>
</dbReference>
<gene>
    <name evidence="2" type="ORF">EV378_6336</name>
</gene>
<feature type="transmembrane region" description="Helical" evidence="1">
    <location>
        <begin position="97"/>
        <end position="116"/>
    </location>
</feature>
<organism evidence="2 3">
    <name type="scientific">Pseudonocardia endophytica</name>
    <dbReference type="NCBI Taxonomy" id="401976"/>
    <lineage>
        <taxon>Bacteria</taxon>
        <taxon>Bacillati</taxon>
        <taxon>Actinomycetota</taxon>
        <taxon>Actinomycetes</taxon>
        <taxon>Pseudonocardiales</taxon>
        <taxon>Pseudonocardiaceae</taxon>
        <taxon>Pseudonocardia</taxon>
    </lineage>
</organism>
<evidence type="ECO:0000313" key="3">
    <source>
        <dbReference type="Proteomes" id="UP000295560"/>
    </source>
</evidence>
<proteinExistence type="predicted"/>
<dbReference type="OrthoDB" id="5192278at2"/>
<keyword evidence="1" id="KW-0472">Membrane</keyword>
<protein>
    <recommendedName>
        <fullName evidence="4">DUF1453 domain-containing protein</fullName>
    </recommendedName>
</protein>
<dbReference type="Proteomes" id="UP000295560">
    <property type="component" value="Unassembled WGS sequence"/>
</dbReference>
<evidence type="ECO:0008006" key="4">
    <source>
        <dbReference type="Google" id="ProtNLM"/>
    </source>
</evidence>
<feature type="transmembrane region" description="Helical" evidence="1">
    <location>
        <begin position="58"/>
        <end position="77"/>
    </location>
</feature>
<dbReference type="EMBL" id="SMFZ01000002">
    <property type="protein sequence ID" value="TCK22335.1"/>
    <property type="molecule type" value="Genomic_DNA"/>
</dbReference>
<evidence type="ECO:0000313" key="2">
    <source>
        <dbReference type="EMBL" id="TCK22335.1"/>
    </source>
</evidence>
<evidence type="ECO:0000256" key="1">
    <source>
        <dbReference type="SAM" id="Phobius"/>
    </source>
</evidence>
<dbReference type="AlphaFoldDB" id="A0A4R1HNX8"/>
<keyword evidence="1" id="KW-0812">Transmembrane</keyword>
<name>A0A4R1HNX8_PSEEN</name>